<feature type="domain" description="RNA-binding S4" evidence="3">
    <location>
        <begin position="1"/>
        <end position="62"/>
    </location>
</feature>
<dbReference type="Proteomes" id="UP000824161">
    <property type="component" value="Unassembled WGS sequence"/>
</dbReference>
<keyword evidence="1" id="KW-0694">RNA-binding</keyword>
<dbReference type="AlphaFoldDB" id="A0A9D1H9S4"/>
<evidence type="ECO:0000256" key="1">
    <source>
        <dbReference type="PROSITE-ProRule" id="PRU00182"/>
    </source>
</evidence>
<dbReference type="SUPFAM" id="SSF55174">
    <property type="entry name" value="Alpha-L RNA-binding motif"/>
    <property type="match status" value="1"/>
</dbReference>
<dbReference type="PROSITE" id="PS50889">
    <property type="entry name" value="S4"/>
    <property type="match status" value="1"/>
</dbReference>
<feature type="compositionally biased region" description="Acidic residues" evidence="2">
    <location>
        <begin position="127"/>
        <end position="142"/>
    </location>
</feature>
<reference evidence="4" key="1">
    <citation type="submission" date="2020-10" db="EMBL/GenBank/DDBJ databases">
        <authorList>
            <person name="Gilroy R."/>
        </authorList>
    </citation>
    <scope>NUCLEOTIDE SEQUENCE</scope>
    <source>
        <strain evidence="4">1383</strain>
    </source>
</reference>
<feature type="region of interest" description="Disordered" evidence="2">
    <location>
        <begin position="127"/>
        <end position="154"/>
    </location>
</feature>
<dbReference type="GO" id="GO:0003723">
    <property type="term" value="F:RNA binding"/>
    <property type="evidence" value="ECO:0007669"/>
    <property type="project" value="UniProtKB-KW"/>
</dbReference>
<evidence type="ECO:0000313" key="5">
    <source>
        <dbReference type="Proteomes" id="UP000824161"/>
    </source>
</evidence>
<evidence type="ECO:0000313" key="4">
    <source>
        <dbReference type="EMBL" id="HIT98245.1"/>
    </source>
</evidence>
<protein>
    <submittedName>
        <fullName evidence="4">RNA-binding S4 domain-containing protein</fullName>
    </submittedName>
</protein>
<dbReference type="SMART" id="SM00363">
    <property type="entry name" value="S4"/>
    <property type="match status" value="1"/>
</dbReference>
<evidence type="ECO:0000256" key="2">
    <source>
        <dbReference type="SAM" id="MobiDB-lite"/>
    </source>
</evidence>
<sequence>MRADKFLWQVRLFKTRSLAAEACRKNQVQVDGAAVKAAREVHPGNKVRLRRNQVFFEFLVLDLPKSRVGAKLVPLYLKNITPPEEIERMERMRLSRTVYVNAYHEGRPTKKDRRDIEEFTEDWIDFFDEDDAGTPDDASQADESDRFPAAASQR</sequence>
<dbReference type="InterPro" id="IPR002942">
    <property type="entry name" value="S4_RNA-bd"/>
</dbReference>
<dbReference type="CDD" id="cd00165">
    <property type="entry name" value="S4"/>
    <property type="match status" value="1"/>
</dbReference>
<name>A0A9D1H9S4_9FLAO</name>
<evidence type="ECO:0000259" key="3">
    <source>
        <dbReference type="SMART" id="SM00363"/>
    </source>
</evidence>
<dbReference type="InterPro" id="IPR036986">
    <property type="entry name" value="S4_RNA-bd_sf"/>
</dbReference>
<accession>A0A9D1H9S4</accession>
<dbReference type="Gene3D" id="3.10.290.10">
    <property type="entry name" value="RNA-binding S4 domain"/>
    <property type="match status" value="1"/>
</dbReference>
<dbReference type="EMBL" id="DVLY01000134">
    <property type="protein sequence ID" value="HIT98245.1"/>
    <property type="molecule type" value="Genomic_DNA"/>
</dbReference>
<proteinExistence type="predicted"/>
<gene>
    <name evidence="4" type="ORF">IAC44_05325</name>
</gene>
<organism evidence="4 5">
    <name type="scientific">Candidatus Merdimorpha stercoravium</name>
    <dbReference type="NCBI Taxonomy" id="2840863"/>
    <lineage>
        <taxon>Bacteria</taxon>
        <taxon>Pseudomonadati</taxon>
        <taxon>Bacteroidota</taxon>
        <taxon>Flavobacteriia</taxon>
        <taxon>Flavobacteriales</taxon>
        <taxon>Candidatus Merdimorpha</taxon>
    </lineage>
</organism>
<comment type="caution">
    <text evidence="4">The sequence shown here is derived from an EMBL/GenBank/DDBJ whole genome shotgun (WGS) entry which is preliminary data.</text>
</comment>
<dbReference type="Pfam" id="PF01479">
    <property type="entry name" value="S4"/>
    <property type="match status" value="1"/>
</dbReference>
<reference evidence="4" key="2">
    <citation type="journal article" date="2021" name="PeerJ">
        <title>Extensive microbial diversity within the chicken gut microbiome revealed by metagenomics and culture.</title>
        <authorList>
            <person name="Gilroy R."/>
            <person name="Ravi A."/>
            <person name="Getino M."/>
            <person name="Pursley I."/>
            <person name="Horton D.L."/>
            <person name="Alikhan N.F."/>
            <person name="Baker D."/>
            <person name="Gharbi K."/>
            <person name="Hall N."/>
            <person name="Watson M."/>
            <person name="Adriaenssens E.M."/>
            <person name="Foster-Nyarko E."/>
            <person name="Jarju S."/>
            <person name="Secka A."/>
            <person name="Antonio M."/>
            <person name="Oren A."/>
            <person name="Chaudhuri R.R."/>
            <person name="La Ragione R."/>
            <person name="Hildebrand F."/>
            <person name="Pallen M.J."/>
        </authorList>
    </citation>
    <scope>NUCLEOTIDE SEQUENCE</scope>
    <source>
        <strain evidence="4">1383</strain>
    </source>
</reference>